<feature type="transmembrane region" description="Helical" evidence="6">
    <location>
        <begin position="355"/>
        <end position="377"/>
    </location>
</feature>
<comment type="caution">
    <text evidence="8">The sequence shown here is derived from an EMBL/GenBank/DDBJ whole genome shotgun (WGS) entry which is preliminary data.</text>
</comment>
<feature type="transmembrane region" description="Helical" evidence="6">
    <location>
        <begin position="46"/>
        <end position="67"/>
    </location>
</feature>
<proteinExistence type="predicted"/>
<dbReference type="SUPFAM" id="SSF81321">
    <property type="entry name" value="Family A G protein-coupled receptor-like"/>
    <property type="match status" value="1"/>
</dbReference>
<accession>A0AAD3CK26</accession>
<dbReference type="PANTHER" id="PTHR23112:SF0">
    <property type="entry name" value="TRANSMEMBRANE PROTEIN 116"/>
    <property type="match status" value="1"/>
</dbReference>
<feature type="transmembrane region" description="Helical" evidence="6">
    <location>
        <begin position="322"/>
        <end position="343"/>
    </location>
</feature>
<keyword evidence="3 6" id="KW-1133">Transmembrane helix</keyword>
<feature type="transmembrane region" description="Helical" evidence="6">
    <location>
        <begin position="191"/>
        <end position="217"/>
    </location>
</feature>
<feature type="transmembrane region" description="Helical" evidence="6">
    <location>
        <begin position="129"/>
        <end position="148"/>
    </location>
</feature>
<evidence type="ECO:0000313" key="9">
    <source>
        <dbReference type="Proteomes" id="UP001054902"/>
    </source>
</evidence>
<evidence type="ECO:0000256" key="3">
    <source>
        <dbReference type="ARBA" id="ARBA00022989"/>
    </source>
</evidence>
<dbReference type="Proteomes" id="UP001054902">
    <property type="component" value="Unassembled WGS sequence"/>
</dbReference>
<keyword evidence="4 6" id="KW-0472">Membrane</keyword>
<dbReference type="PROSITE" id="PS50262">
    <property type="entry name" value="G_PROTEIN_RECEP_F1_2"/>
    <property type="match status" value="1"/>
</dbReference>
<keyword evidence="2 6" id="KW-0812">Transmembrane</keyword>
<evidence type="ECO:0000256" key="4">
    <source>
        <dbReference type="ARBA" id="ARBA00023136"/>
    </source>
</evidence>
<evidence type="ECO:0000256" key="1">
    <source>
        <dbReference type="ARBA" id="ARBA00004141"/>
    </source>
</evidence>
<feature type="transmembrane region" description="Helical" evidence="6">
    <location>
        <begin position="12"/>
        <end position="34"/>
    </location>
</feature>
<dbReference type="Gene3D" id="1.20.1070.10">
    <property type="entry name" value="Rhodopsin 7-helix transmembrane proteins"/>
    <property type="match status" value="1"/>
</dbReference>
<gene>
    <name evidence="8" type="ORF">CTEN210_02785</name>
</gene>
<sequence>MVASQVWIKSVALQVSSGAVSFICSSTLAYMIKFKRNGLQTPYRRLIFAISVADMMQSISLALGPYLNNSMEAQAFWAIGNKHTCRLDGLLLALGSTASPMYSSFLTIYYYCKLYKKMHNQSFAQKVEIWINVFILIFLVTTNTYALGTNSFNTSRGGQFCVYAVTPSGCRQQPDLYGECKSSPDPNAIAILNLLTSVFIPVACLMVSVVLLSFLLWKIVLNEKIFTTRSTSARNEIANDVQNEEQSEQEKDLPKESITTNIKSEETASPRGESTAKRLSNVKIRGIARFIKNQRLRIRGSIIDNSNETAPNAYRQEMTVQLILYCCSFLLSFLPFAIIQVMMLMKTFPTLPLYYAMKTLFPLQGLFNIIIFIRPAVRVTRMRRPGISWIKAYYLVIKNGGESLQERSPVLPVLPPIPIDYPSVQFGVENYVSPWINSEDVEDISKKCRYVGSSMELSMDNAAFNHCSQDWYYVKGSEGENADNVEDAIAGIHHNDLDAIDEQQEGNEEAEDEGW</sequence>
<name>A0AAD3CK26_9STRA</name>
<evidence type="ECO:0000259" key="7">
    <source>
        <dbReference type="PROSITE" id="PS50262"/>
    </source>
</evidence>
<reference evidence="8 9" key="1">
    <citation type="journal article" date="2021" name="Sci. Rep.">
        <title>The genome of the diatom Chaetoceros tenuissimus carries an ancient integrated fragment of an extant virus.</title>
        <authorList>
            <person name="Hongo Y."/>
            <person name="Kimura K."/>
            <person name="Takaki Y."/>
            <person name="Yoshida Y."/>
            <person name="Baba S."/>
            <person name="Kobayashi G."/>
            <person name="Nagasaki K."/>
            <person name="Hano T."/>
            <person name="Tomaru Y."/>
        </authorList>
    </citation>
    <scope>NUCLEOTIDE SEQUENCE [LARGE SCALE GENOMIC DNA]</scope>
    <source>
        <strain evidence="8 9">NIES-3715</strain>
    </source>
</reference>
<evidence type="ECO:0000256" key="5">
    <source>
        <dbReference type="SAM" id="MobiDB-lite"/>
    </source>
</evidence>
<feature type="transmembrane region" description="Helical" evidence="6">
    <location>
        <begin position="87"/>
        <end position="109"/>
    </location>
</feature>
<dbReference type="GO" id="GO:0005886">
    <property type="term" value="C:plasma membrane"/>
    <property type="evidence" value="ECO:0007669"/>
    <property type="project" value="TreeGrafter"/>
</dbReference>
<dbReference type="GO" id="GO:0004930">
    <property type="term" value="F:G protein-coupled receptor activity"/>
    <property type="evidence" value="ECO:0007669"/>
    <property type="project" value="TreeGrafter"/>
</dbReference>
<dbReference type="PANTHER" id="PTHR23112">
    <property type="entry name" value="G PROTEIN-COUPLED RECEPTOR 157-RELATED"/>
    <property type="match status" value="1"/>
</dbReference>
<comment type="subcellular location">
    <subcellularLocation>
        <location evidence="1">Membrane</location>
        <topology evidence="1">Multi-pass membrane protein</topology>
    </subcellularLocation>
</comment>
<dbReference type="AlphaFoldDB" id="A0AAD3CK26"/>
<dbReference type="EMBL" id="BLLK01000022">
    <property type="protein sequence ID" value="GFH46311.1"/>
    <property type="molecule type" value="Genomic_DNA"/>
</dbReference>
<keyword evidence="9" id="KW-1185">Reference proteome</keyword>
<feature type="domain" description="G-protein coupled receptors family 1 profile" evidence="7">
    <location>
        <begin position="25"/>
        <end position="372"/>
    </location>
</feature>
<evidence type="ECO:0000313" key="8">
    <source>
        <dbReference type="EMBL" id="GFH46311.1"/>
    </source>
</evidence>
<feature type="region of interest" description="Disordered" evidence="5">
    <location>
        <begin position="238"/>
        <end position="275"/>
    </location>
</feature>
<dbReference type="GO" id="GO:0007189">
    <property type="term" value="P:adenylate cyclase-activating G protein-coupled receptor signaling pathway"/>
    <property type="evidence" value="ECO:0007669"/>
    <property type="project" value="TreeGrafter"/>
</dbReference>
<dbReference type="InterPro" id="IPR017452">
    <property type="entry name" value="GPCR_Rhodpsn_7TM"/>
</dbReference>
<protein>
    <recommendedName>
        <fullName evidence="7">G-protein coupled receptors family 1 profile domain-containing protein</fullName>
    </recommendedName>
</protein>
<organism evidence="8 9">
    <name type="scientific">Chaetoceros tenuissimus</name>
    <dbReference type="NCBI Taxonomy" id="426638"/>
    <lineage>
        <taxon>Eukaryota</taxon>
        <taxon>Sar</taxon>
        <taxon>Stramenopiles</taxon>
        <taxon>Ochrophyta</taxon>
        <taxon>Bacillariophyta</taxon>
        <taxon>Coscinodiscophyceae</taxon>
        <taxon>Chaetocerotophycidae</taxon>
        <taxon>Chaetocerotales</taxon>
        <taxon>Chaetocerotaceae</taxon>
        <taxon>Chaetoceros</taxon>
    </lineage>
</organism>
<evidence type="ECO:0000256" key="6">
    <source>
        <dbReference type="SAM" id="Phobius"/>
    </source>
</evidence>
<evidence type="ECO:0000256" key="2">
    <source>
        <dbReference type="ARBA" id="ARBA00022692"/>
    </source>
</evidence>